<dbReference type="SUPFAM" id="SSF47459">
    <property type="entry name" value="HLH, helix-loop-helix DNA-binding domain"/>
    <property type="match status" value="1"/>
</dbReference>
<evidence type="ECO:0000256" key="4">
    <source>
        <dbReference type="ARBA" id="ARBA00023163"/>
    </source>
</evidence>
<dbReference type="Gene3D" id="4.10.280.10">
    <property type="entry name" value="Helix-loop-helix DNA-binding domain"/>
    <property type="match status" value="1"/>
</dbReference>
<dbReference type="PANTHER" id="PTHR15741:SF27">
    <property type="entry name" value="TRANSCRIPTION FACTOR AP-4"/>
    <property type="match status" value="1"/>
</dbReference>
<evidence type="ECO:0000256" key="3">
    <source>
        <dbReference type="ARBA" id="ARBA00023125"/>
    </source>
</evidence>
<feature type="region of interest" description="Disordered" evidence="6">
    <location>
        <begin position="443"/>
        <end position="543"/>
    </location>
</feature>
<comment type="subcellular location">
    <subcellularLocation>
        <location evidence="1">Nucleus</location>
    </subcellularLocation>
</comment>
<dbReference type="Pfam" id="PF00010">
    <property type="entry name" value="HLH"/>
    <property type="match status" value="1"/>
</dbReference>
<feature type="compositionally biased region" description="Low complexity" evidence="6">
    <location>
        <begin position="205"/>
        <end position="231"/>
    </location>
</feature>
<sequence>MDNLFNTDSGFRPPSPLTFSSAPGPGLFGDSLGFEDFRFANQDFLNMSAAAVTSSSSGQPGGEAAPPLLPGMMMGNSDPSMQLFNSSEQRYFSEFLDTLVVDQDFTFDPSAIPNLPNLPLFSQDVVMPGGFNMDINNPYRIPGVQAQQQQTPQLPSQQQQQPCMDYDMSSGGHSFIDKQSSVYTQQQQQHHPISVPAKRTKTNKGGASTSTSSASIDNPTRRGTPSSRPSSLDAHTVAQDPTGNRIATPIQQLSKLSLNQSAAQAVAATTSSTKAKKNKREEEDPAQPGSSNSSNLNRHSPTSRSQPYDSHHQQQSQHKEGSRDRNTSMSDEDGGSDSPSGTKASASAGAGGPSSTVTPKRKPYKELLTEEEKRANHIASEQKRRNTIRNGFKDMTDIIPDLKDVNSSKSTILFKAVDFIKHLERRNRLLQEKATQLESRLLMQKGGGGGAGGSNGHQQQIQSQAQAQQHHAQQQHSSSSYRTSPYDTHHPQQPQHGVPLLSHQQQHHQQQQLHNQHHSHLPTHHHPHQQQQHHHSQPLYHSSGLDDKRLQEIPNFYPVSISR</sequence>
<keyword evidence="4" id="KW-0804">Transcription</keyword>
<feature type="domain" description="BHLH" evidence="7">
    <location>
        <begin position="372"/>
        <end position="423"/>
    </location>
</feature>
<feature type="compositionally biased region" description="Basic residues" evidence="6">
    <location>
        <begin position="515"/>
        <end position="536"/>
    </location>
</feature>
<comment type="caution">
    <text evidence="8">The sequence shown here is derived from an EMBL/GenBank/DDBJ whole genome shotgun (WGS) entry which is preliminary data.</text>
</comment>
<dbReference type="GO" id="GO:0000978">
    <property type="term" value="F:RNA polymerase II cis-regulatory region sequence-specific DNA binding"/>
    <property type="evidence" value="ECO:0007669"/>
    <property type="project" value="TreeGrafter"/>
</dbReference>
<reference evidence="8" key="1">
    <citation type="journal article" date="2020" name="Fungal Divers.">
        <title>Resolving the Mortierellaceae phylogeny through synthesis of multi-gene phylogenetics and phylogenomics.</title>
        <authorList>
            <person name="Vandepol N."/>
            <person name="Liber J."/>
            <person name="Desiro A."/>
            <person name="Na H."/>
            <person name="Kennedy M."/>
            <person name="Barry K."/>
            <person name="Grigoriev I.V."/>
            <person name="Miller A.N."/>
            <person name="O'Donnell K."/>
            <person name="Stajich J.E."/>
            <person name="Bonito G."/>
        </authorList>
    </citation>
    <scope>NUCLEOTIDE SEQUENCE</scope>
    <source>
        <strain evidence="8">NRRL 28262</strain>
    </source>
</reference>
<gene>
    <name evidence="8" type="ORF">BGZ95_009980</name>
</gene>
<evidence type="ECO:0000256" key="1">
    <source>
        <dbReference type="ARBA" id="ARBA00004123"/>
    </source>
</evidence>
<dbReference type="AlphaFoldDB" id="A0AAD4H7H1"/>
<dbReference type="SMART" id="SM00353">
    <property type="entry name" value="HLH"/>
    <property type="match status" value="1"/>
</dbReference>
<evidence type="ECO:0000256" key="6">
    <source>
        <dbReference type="SAM" id="MobiDB-lite"/>
    </source>
</evidence>
<dbReference type="GO" id="GO:0005634">
    <property type="term" value="C:nucleus"/>
    <property type="evidence" value="ECO:0007669"/>
    <property type="project" value="UniProtKB-SubCell"/>
</dbReference>
<organism evidence="8 9">
    <name type="scientific">Linnemannia exigua</name>
    <dbReference type="NCBI Taxonomy" id="604196"/>
    <lineage>
        <taxon>Eukaryota</taxon>
        <taxon>Fungi</taxon>
        <taxon>Fungi incertae sedis</taxon>
        <taxon>Mucoromycota</taxon>
        <taxon>Mortierellomycotina</taxon>
        <taxon>Mortierellomycetes</taxon>
        <taxon>Mortierellales</taxon>
        <taxon>Mortierellaceae</taxon>
        <taxon>Linnemannia</taxon>
    </lineage>
</organism>
<feature type="region of interest" description="Disordered" evidence="6">
    <location>
        <begin position="145"/>
        <end position="244"/>
    </location>
</feature>
<dbReference type="PROSITE" id="PS50888">
    <property type="entry name" value="BHLH"/>
    <property type="match status" value="1"/>
</dbReference>
<keyword evidence="9" id="KW-1185">Reference proteome</keyword>
<dbReference type="InterPro" id="IPR052207">
    <property type="entry name" value="Max-like/E-box_TFs"/>
</dbReference>
<accession>A0AAD4H7H1</accession>
<feature type="compositionally biased region" description="Low complexity" evidence="6">
    <location>
        <begin position="336"/>
        <end position="356"/>
    </location>
</feature>
<feature type="compositionally biased region" description="Low complexity" evidence="6">
    <location>
        <begin position="500"/>
        <end position="514"/>
    </location>
</feature>
<protein>
    <recommendedName>
        <fullName evidence="7">BHLH domain-containing protein</fullName>
    </recommendedName>
</protein>
<proteinExistence type="predicted"/>
<keyword evidence="5" id="KW-0539">Nucleus</keyword>
<dbReference type="InterPro" id="IPR036638">
    <property type="entry name" value="HLH_DNA-bd_sf"/>
</dbReference>
<keyword evidence="2" id="KW-0805">Transcription regulation</keyword>
<feature type="compositionally biased region" description="Polar residues" evidence="6">
    <location>
        <begin position="481"/>
        <end position="495"/>
    </location>
</feature>
<feature type="compositionally biased region" description="Low complexity" evidence="6">
    <location>
        <begin position="145"/>
        <end position="162"/>
    </location>
</feature>
<dbReference type="Proteomes" id="UP001194580">
    <property type="component" value="Unassembled WGS sequence"/>
</dbReference>
<evidence type="ECO:0000256" key="5">
    <source>
        <dbReference type="ARBA" id="ARBA00023242"/>
    </source>
</evidence>
<feature type="compositionally biased region" description="Gly residues" evidence="6">
    <location>
        <begin position="445"/>
        <end position="455"/>
    </location>
</feature>
<dbReference type="PANTHER" id="PTHR15741">
    <property type="entry name" value="BASIC HELIX-LOOP-HELIX ZIP TRANSCRIPTION FACTOR"/>
    <property type="match status" value="1"/>
</dbReference>
<evidence type="ECO:0000313" key="8">
    <source>
        <dbReference type="EMBL" id="KAG0274242.1"/>
    </source>
</evidence>
<feature type="compositionally biased region" description="Basic and acidic residues" evidence="6">
    <location>
        <begin position="309"/>
        <end position="326"/>
    </location>
</feature>
<keyword evidence="3" id="KW-0238">DNA-binding</keyword>
<evidence type="ECO:0000313" key="9">
    <source>
        <dbReference type="Proteomes" id="UP001194580"/>
    </source>
</evidence>
<feature type="compositionally biased region" description="Polar residues" evidence="6">
    <location>
        <begin position="288"/>
        <end position="308"/>
    </location>
</feature>
<feature type="region of interest" description="Disordered" evidence="6">
    <location>
        <begin position="267"/>
        <end position="363"/>
    </location>
</feature>
<feature type="compositionally biased region" description="Low complexity" evidence="6">
    <location>
        <begin position="456"/>
        <end position="480"/>
    </location>
</feature>
<dbReference type="EMBL" id="JAAAIL010000631">
    <property type="protein sequence ID" value="KAG0274242.1"/>
    <property type="molecule type" value="Genomic_DNA"/>
</dbReference>
<evidence type="ECO:0000256" key="2">
    <source>
        <dbReference type="ARBA" id="ARBA00023015"/>
    </source>
</evidence>
<evidence type="ECO:0000259" key="7">
    <source>
        <dbReference type="PROSITE" id="PS50888"/>
    </source>
</evidence>
<dbReference type="GO" id="GO:0046983">
    <property type="term" value="F:protein dimerization activity"/>
    <property type="evidence" value="ECO:0007669"/>
    <property type="project" value="InterPro"/>
</dbReference>
<dbReference type="InterPro" id="IPR011598">
    <property type="entry name" value="bHLH_dom"/>
</dbReference>
<name>A0AAD4H7H1_9FUNG</name>
<dbReference type="GO" id="GO:0000981">
    <property type="term" value="F:DNA-binding transcription factor activity, RNA polymerase II-specific"/>
    <property type="evidence" value="ECO:0007669"/>
    <property type="project" value="TreeGrafter"/>
</dbReference>